<proteinExistence type="predicted"/>
<evidence type="ECO:0000313" key="4">
    <source>
        <dbReference type="Proteomes" id="UP000549616"/>
    </source>
</evidence>
<dbReference type="GO" id="GO:0071972">
    <property type="term" value="F:peptidoglycan L,D-transpeptidase activity"/>
    <property type="evidence" value="ECO:0007669"/>
    <property type="project" value="TreeGrafter"/>
</dbReference>
<dbReference type="GO" id="GO:0071555">
    <property type="term" value="P:cell wall organization"/>
    <property type="evidence" value="ECO:0007669"/>
    <property type="project" value="TreeGrafter"/>
</dbReference>
<feature type="domain" description="NTF2-like N-terminal transpeptidase" evidence="2">
    <location>
        <begin position="45"/>
        <end position="151"/>
    </location>
</feature>
<accession>A0A853BBT4</accession>
<dbReference type="PANTHER" id="PTHR30627">
    <property type="entry name" value="PEPTIDOGLYCAN D,D-TRANSPEPTIDASE"/>
    <property type="match status" value="1"/>
</dbReference>
<evidence type="ECO:0000259" key="1">
    <source>
        <dbReference type="Pfam" id="PF00905"/>
    </source>
</evidence>
<dbReference type="InterPro" id="IPR001460">
    <property type="entry name" value="PCN-bd_Tpept"/>
</dbReference>
<reference evidence="3 4" key="1">
    <citation type="submission" date="2020-07" db="EMBL/GenBank/DDBJ databases">
        <title>Sequencing the genomes of 1000 actinobacteria strains.</title>
        <authorList>
            <person name="Klenk H.-P."/>
        </authorList>
    </citation>
    <scope>NUCLEOTIDE SEQUENCE [LARGE SCALE GENOMIC DNA]</scope>
    <source>
        <strain evidence="3 4">DSM 104006</strain>
    </source>
</reference>
<dbReference type="GO" id="GO:0046677">
    <property type="term" value="P:response to antibiotic"/>
    <property type="evidence" value="ECO:0007669"/>
    <property type="project" value="InterPro"/>
</dbReference>
<keyword evidence="4" id="KW-1185">Reference proteome</keyword>
<dbReference type="AlphaFoldDB" id="A0A853BBT4"/>
<name>A0A853BBT4_9PSEU</name>
<evidence type="ECO:0000259" key="2">
    <source>
        <dbReference type="Pfam" id="PF05223"/>
    </source>
</evidence>
<organism evidence="3 4">
    <name type="scientific">Amycolatopsis endophytica</name>
    <dbReference type="NCBI Taxonomy" id="860233"/>
    <lineage>
        <taxon>Bacteria</taxon>
        <taxon>Bacillati</taxon>
        <taxon>Actinomycetota</taxon>
        <taxon>Actinomycetes</taxon>
        <taxon>Pseudonocardiales</taxon>
        <taxon>Pseudonocardiaceae</taxon>
        <taxon>Amycolatopsis</taxon>
    </lineage>
</organism>
<gene>
    <name evidence="3" type="ORF">HNR02_006218</name>
</gene>
<dbReference type="Gene3D" id="3.40.710.10">
    <property type="entry name" value="DD-peptidase/beta-lactamase superfamily"/>
    <property type="match status" value="1"/>
</dbReference>
<comment type="caution">
    <text evidence="3">The sequence shown here is derived from an EMBL/GenBank/DDBJ whole genome shotgun (WGS) entry which is preliminary data.</text>
</comment>
<dbReference type="Pfam" id="PF00905">
    <property type="entry name" value="Transpeptidase"/>
    <property type="match status" value="1"/>
</dbReference>
<feature type="domain" description="Penicillin-binding protein transpeptidase" evidence="1">
    <location>
        <begin position="256"/>
        <end position="511"/>
    </location>
</feature>
<dbReference type="InterPro" id="IPR012338">
    <property type="entry name" value="Beta-lactam/transpept-like"/>
</dbReference>
<dbReference type="InterPro" id="IPR007887">
    <property type="entry name" value="MecA_N"/>
</dbReference>
<sequence>MGWRRWVLAGGATAVVAIVVAAVVVVLGGSSGEEPRASGTTEDAGTVANRFLTAFARGDVDAAAALTDAPREASVTLSDVRRGLAPRSVSAQLRQVTPGGTRATAAFTVGWTIAEGKVWTYDSALDLVGGDRAWRVHWSPAVVHPQLRAGQLLTVRTAAGKNAVVDRNGRPVLIWEAAGPTAGPGAGPVLTPALQRTASGRSQGGWSVVATDDGGVVQEVLYGQGDVEVAPLTTTLSLPVQDAAQKAVDSAPVPAMLVAIQPSTGGLLAVAQNDAAGLDPKALNGLYAPGSTFKIATATALLESGTSADTVAECPATARIGQRTIPNDDQFSYPPLPLHSAFAHSCNTTFAQLASALPADALAAAADEFGLNADFTIPGITTEAGKVVVTTGSADQVEAAIGQGTVQASPFGLALMAATVAHGGAVTPKLWEELPTEVGTGYRAPSRAVVDAVRSMMREVVTGGTATGLRGSGTVYGKTGTAQFGDGSRANGWFAGYREDIAFAVLLLGSNSSKPAVEVSSVFLNAAA</sequence>
<dbReference type="Proteomes" id="UP000549616">
    <property type="component" value="Unassembled WGS sequence"/>
</dbReference>
<dbReference type="GO" id="GO:0005886">
    <property type="term" value="C:plasma membrane"/>
    <property type="evidence" value="ECO:0007669"/>
    <property type="project" value="TreeGrafter"/>
</dbReference>
<dbReference type="SUPFAM" id="SSF56601">
    <property type="entry name" value="beta-lactamase/transpeptidase-like"/>
    <property type="match status" value="1"/>
</dbReference>
<dbReference type="PANTHER" id="PTHR30627:SF24">
    <property type="entry name" value="PENICILLIN-BINDING PROTEIN 4B"/>
    <property type="match status" value="1"/>
</dbReference>
<evidence type="ECO:0000313" key="3">
    <source>
        <dbReference type="EMBL" id="NYI92843.1"/>
    </source>
</evidence>
<dbReference type="EMBL" id="JACCFK010000002">
    <property type="protein sequence ID" value="NYI92843.1"/>
    <property type="molecule type" value="Genomic_DNA"/>
</dbReference>
<dbReference type="Pfam" id="PF05223">
    <property type="entry name" value="MecA_N"/>
    <property type="match status" value="1"/>
</dbReference>
<dbReference type="GO" id="GO:0008658">
    <property type="term" value="F:penicillin binding"/>
    <property type="evidence" value="ECO:0007669"/>
    <property type="project" value="InterPro"/>
</dbReference>
<protein>
    <submittedName>
        <fullName evidence="3">Beta-lactamase class D</fullName>
    </submittedName>
</protein>
<dbReference type="InterPro" id="IPR050515">
    <property type="entry name" value="Beta-lactam/transpept"/>
</dbReference>
<dbReference type="RefSeq" id="WP_179777118.1">
    <property type="nucleotide sequence ID" value="NZ_JACCFK010000002.1"/>
</dbReference>